<dbReference type="OrthoDB" id="10248475at2759"/>
<dbReference type="Gene3D" id="3.40.1050.10">
    <property type="entry name" value="Carbonic anhydrase"/>
    <property type="match status" value="1"/>
</dbReference>
<comment type="catalytic activity">
    <reaction evidence="6 8">
        <text>hydrogencarbonate + H(+) = CO2 + H2O</text>
        <dbReference type="Rhea" id="RHEA:10748"/>
        <dbReference type="ChEBI" id="CHEBI:15377"/>
        <dbReference type="ChEBI" id="CHEBI:15378"/>
        <dbReference type="ChEBI" id="CHEBI:16526"/>
        <dbReference type="ChEBI" id="CHEBI:17544"/>
        <dbReference type="EC" id="4.2.1.1"/>
    </reaction>
</comment>
<dbReference type="SUPFAM" id="SSF53056">
    <property type="entry name" value="beta-carbonic anhydrase, cab"/>
    <property type="match status" value="1"/>
</dbReference>
<comment type="similarity">
    <text evidence="1 8">Belongs to the beta-class carbonic anhydrase family.</text>
</comment>
<evidence type="ECO:0000313" key="9">
    <source>
        <dbReference type="EMBL" id="KAH1098309.1"/>
    </source>
</evidence>
<evidence type="ECO:0000256" key="4">
    <source>
        <dbReference type="ARBA" id="ARBA00022833"/>
    </source>
</evidence>
<dbReference type="SMART" id="SM00947">
    <property type="entry name" value="Pro_CA"/>
    <property type="match status" value="1"/>
</dbReference>
<reference evidence="9 10" key="1">
    <citation type="journal article" date="2021" name="Plant Biotechnol. J.">
        <title>Multi-omics assisted identification of the key and species-specific regulatory components of drought-tolerant mechanisms in Gossypium stocksii.</title>
        <authorList>
            <person name="Yu D."/>
            <person name="Ke L."/>
            <person name="Zhang D."/>
            <person name="Wu Y."/>
            <person name="Sun Y."/>
            <person name="Mei J."/>
            <person name="Sun J."/>
            <person name="Sun Y."/>
        </authorList>
    </citation>
    <scope>NUCLEOTIDE SEQUENCE [LARGE SCALE GENOMIC DNA]</scope>
    <source>
        <strain evidence="10">cv. E1</strain>
        <tissue evidence="9">Leaf</tissue>
    </source>
</reference>
<feature type="binding site" evidence="7">
    <location>
        <position position="110"/>
    </location>
    <ligand>
        <name>Zn(2+)</name>
        <dbReference type="ChEBI" id="CHEBI:29105"/>
    </ligand>
</feature>
<feature type="binding site" evidence="7">
    <location>
        <position position="173"/>
    </location>
    <ligand>
        <name>Zn(2+)</name>
        <dbReference type="ChEBI" id="CHEBI:29105"/>
    </ligand>
</feature>
<keyword evidence="7" id="KW-0479">Metal-binding</keyword>
<name>A0A9D3VY66_9ROSI</name>
<feature type="binding site" evidence="7">
    <location>
        <position position="170"/>
    </location>
    <ligand>
        <name>Zn(2+)</name>
        <dbReference type="ChEBI" id="CHEBI:29105"/>
    </ligand>
</feature>
<evidence type="ECO:0000256" key="3">
    <source>
        <dbReference type="ARBA" id="ARBA00022799"/>
    </source>
</evidence>
<evidence type="ECO:0000256" key="1">
    <source>
        <dbReference type="ARBA" id="ARBA00006217"/>
    </source>
</evidence>
<keyword evidence="3" id="KW-0702">S-nitrosylation</keyword>
<organism evidence="9 10">
    <name type="scientific">Gossypium stocksii</name>
    <dbReference type="NCBI Taxonomy" id="47602"/>
    <lineage>
        <taxon>Eukaryota</taxon>
        <taxon>Viridiplantae</taxon>
        <taxon>Streptophyta</taxon>
        <taxon>Embryophyta</taxon>
        <taxon>Tracheophyta</taxon>
        <taxon>Spermatophyta</taxon>
        <taxon>Magnoliopsida</taxon>
        <taxon>eudicotyledons</taxon>
        <taxon>Gunneridae</taxon>
        <taxon>Pentapetalae</taxon>
        <taxon>rosids</taxon>
        <taxon>malvids</taxon>
        <taxon>Malvales</taxon>
        <taxon>Malvaceae</taxon>
        <taxon>Malvoideae</taxon>
        <taxon>Gossypium</taxon>
    </lineage>
</organism>
<dbReference type="Pfam" id="PF00484">
    <property type="entry name" value="Pro_CA"/>
    <property type="match status" value="1"/>
</dbReference>
<comment type="function">
    <text evidence="8">Reversible hydration of carbon dioxide.</text>
</comment>
<dbReference type="InterPro" id="IPR036874">
    <property type="entry name" value="Carbonic_anhydrase_sf"/>
</dbReference>
<dbReference type="EC" id="4.2.1.1" evidence="2 8"/>
<dbReference type="PANTHER" id="PTHR11002">
    <property type="entry name" value="CARBONIC ANHYDRASE"/>
    <property type="match status" value="1"/>
</dbReference>
<feature type="binding site" evidence="7">
    <location>
        <position position="112"/>
    </location>
    <ligand>
        <name>Zn(2+)</name>
        <dbReference type="ChEBI" id="CHEBI:29105"/>
    </ligand>
</feature>
<dbReference type="GO" id="GO:0004089">
    <property type="term" value="F:carbonate dehydratase activity"/>
    <property type="evidence" value="ECO:0007669"/>
    <property type="project" value="UniProtKB-UniRule"/>
</dbReference>
<evidence type="ECO:0000256" key="7">
    <source>
        <dbReference type="PIRSR" id="PIRSR601765-1"/>
    </source>
</evidence>
<sequence>MAAKFKKCMMLCCSAKVSKEEDMGSESYEEAIAALSKLLSDKADLGSFAAAKIKQITAELEAAADSTQFDPVKRLETGFLHFKKEKFDKNPDLYGALAKGQSPKFLVFACSDSRVCPSHILNFQPGEAFIVRNIASMVPPYDKKKYSGAGAAIEYAVLHLKVENIVVIGHSCCGGIKGLMSIPDDGTTASDFIEQWVSICTPAKTKVKSEQNELSFSEQCTNCEKEAVNVSLGNLLTYPFVREAVVKKTVALKGAHYDFVNGKFDLWNLDFKISPTLAI</sequence>
<evidence type="ECO:0000256" key="2">
    <source>
        <dbReference type="ARBA" id="ARBA00012925"/>
    </source>
</evidence>
<comment type="caution">
    <text evidence="9">The sequence shown here is derived from an EMBL/GenBank/DDBJ whole genome shotgun (WGS) entry which is preliminary data.</text>
</comment>
<comment type="cofactor">
    <cofactor evidence="7">
        <name>Zn(2+)</name>
        <dbReference type="ChEBI" id="CHEBI:29105"/>
    </cofactor>
    <text evidence="7">Binds 1 zinc ion per subunit.</text>
</comment>
<protein>
    <recommendedName>
        <fullName evidence="2 8">Carbonic anhydrase</fullName>
        <ecNumber evidence="2 8">4.2.1.1</ecNumber>
    </recommendedName>
    <alternativeName>
        <fullName evidence="8">Carbonate dehydratase</fullName>
    </alternativeName>
</protein>
<dbReference type="GO" id="GO:0015976">
    <property type="term" value="P:carbon utilization"/>
    <property type="evidence" value="ECO:0007669"/>
    <property type="project" value="InterPro"/>
</dbReference>
<dbReference type="InterPro" id="IPR015892">
    <property type="entry name" value="Carbonic_anhydrase_CS"/>
</dbReference>
<dbReference type="PROSITE" id="PS00704">
    <property type="entry name" value="PROK_CO2_ANHYDRASE_1"/>
    <property type="match status" value="1"/>
</dbReference>
<evidence type="ECO:0000313" key="10">
    <source>
        <dbReference type="Proteomes" id="UP000828251"/>
    </source>
</evidence>
<dbReference type="PANTHER" id="PTHR11002:SF78">
    <property type="entry name" value="BETA CARBONIC ANHYDRASE 4"/>
    <property type="match status" value="1"/>
</dbReference>
<dbReference type="PROSITE" id="PS00705">
    <property type="entry name" value="PROK_CO2_ANHYDRASE_2"/>
    <property type="match status" value="1"/>
</dbReference>
<dbReference type="GO" id="GO:0008270">
    <property type="term" value="F:zinc ion binding"/>
    <property type="evidence" value="ECO:0007669"/>
    <property type="project" value="UniProtKB-UniRule"/>
</dbReference>
<keyword evidence="5 8" id="KW-0456">Lyase</keyword>
<dbReference type="InterPro" id="IPR001765">
    <property type="entry name" value="Carbonic_anhydrase"/>
</dbReference>
<dbReference type="Proteomes" id="UP000828251">
    <property type="component" value="Unassembled WGS sequence"/>
</dbReference>
<keyword evidence="10" id="KW-1185">Reference proteome</keyword>
<evidence type="ECO:0000256" key="8">
    <source>
        <dbReference type="RuleBase" id="RU003956"/>
    </source>
</evidence>
<dbReference type="EMBL" id="JAIQCV010000005">
    <property type="protein sequence ID" value="KAH1098309.1"/>
    <property type="molecule type" value="Genomic_DNA"/>
</dbReference>
<dbReference type="AlphaFoldDB" id="A0A9D3VY66"/>
<evidence type="ECO:0000256" key="6">
    <source>
        <dbReference type="ARBA" id="ARBA00048348"/>
    </source>
</evidence>
<dbReference type="InterPro" id="IPR045066">
    <property type="entry name" value="Beta_CA_cladeB"/>
</dbReference>
<gene>
    <name evidence="9" type="ORF">J1N35_015230</name>
</gene>
<accession>A0A9D3VY66</accession>
<dbReference type="CDD" id="cd00884">
    <property type="entry name" value="beta_CA_cladeB"/>
    <property type="match status" value="1"/>
</dbReference>
<dbReference type="FunFam" id="3.40.1050.10:FF:000002">
    <property type="entry name" value="Carbonic anhydrase"/>
    <property type="match status" value="1"/>
</dbReference>
<evidence type="ECO:0000256" key="5">
    <source>
        <dbReference type="ARBA" id="ARBA00023239"/>
    </source>
</evidence>
<keyword evidence="4 7" id="KW-0862">Zinc</keyword>
<proteinExistence type="inferred from homology"/>